<evidence type="ECO:0000256" key="1">
    <source>
        <dbReference type="ARBA" id="ARBA00004328"/>
    </source>
</evidence>
<feature type="domain" description="Phage capsid-like C-terminal" evidence="3">
    <location>
        <begin position="97"/>
        <end position="365"/>
    </location>
</feature>
<dbReference type="EMBL" id="BMKB01000002">
    <property type="protein sequence ID" value="GGA47289.1"/>
    <property type="molecule type" value="Genomic_DNA"/>
</dbReference>
<proteinExistence type="predicted"/>
<dbReference type="NCBIfam" id="TIGR01554">
    <property type="entry name" value="major_cap_HK97"/>
    <property type="match status" value="1"/>
</dbReference>
<dbReference type="Gene3D" id="3.30.2400.10">
    <property type="entry name" value="Major capsid protein gp5"/>
    <property type="match status" value="1"/>
</dbReference>
<keyword evidence="5" id="KW-1185">Reference proteome</keyword>
<dbReference type="InterPro" id="IPR054612">
    <property type="entry name" value="Phage_capsid-like_C"/>
</dbReference>
<comment type="subcellular location">
    <subcellularLocation>
        <location evidence="1">Virion</location>
    </subcellularLocation>
</comment>
<dbReference type="Proteomes" id="UP000596977">
    <property type="component" value="Unassembled WGS sequence"/>
</dbReference>
<organism evidence="4 5">
    <name type="scientific">Pelagibacterium lentulum</name>
    <dbReference type="NCBI Taxonomy" id="2029865"/>
    <lineage>
        <taxon>Bacteria</taxon>
        <taxon>Pseudomonadati</taxon>
        <taxon>Pseudomonadota</taxon>
        <taxon>Alphaproteobacteria</taxon>
        <taxon>Hyphomicrobiales</taxon>
        <taxon>Devosiaceae</taxon>
        <taxon>Pelagibacterium</taxon>
    </lineage>
</organism>
<protein>
    <submittedName>
        <fullName evidence="4">Phage capsid protein</fullName>
    </submittedName>
</protein>
<evidence type="ECO:0000256" key="2">
    <source>
        <dbReference type="SAM" id="MobiDB-lite"/>
    </source>
</evidence>
<feature type="compositionally biased region" description="Basic and acidic residues" evidence="2">
    <location>
        <begin position="100"/>
        <end position="109"/>
    </location>
</feature>
<name>A0A916VX20_9HYPH</name>
<dbReference type="RefSeq" id="WP_127073885.1">
    <property type="nucleotide sequence ID" value="NZ_BMKB01000002.1"/>
</dbReference>
<accession>A0A916VX20</accession>
<dbReference type="Gene3D" id="3.30.2320.10">
    <property type="entry name" value="hypothetical protein PF0899 domain"/>
    <property type="match status" value="1"/>
</dbReference>
<dbReference type="OrthoDB" id="637859at2"/>
<comment type="caution">
    <text evidence="4">The sequence shown here is derived from an EMBL/GenBank/DDBJ whole genome shotgun (WGS) entry which is preliminary data.</text>
</comment>
<dbReference type="AlphaFoldDB" id="A0A916VX20"/>
<dbReference type="Pfam" id="PF05065">
    <property type="entry name" value="Phage_capsid"/>
    <property type="match status" value="1"/>
</dbReference>
<evidence type="ECO:0000259" key="3">
    <source>
        <dbReference type="Pfam" id="PF05065"/>
    </source>
</evidence>
<feature type="compositionally biased region" description="Polar residues" evidence="2">
    <location>
        <begin position="83"/>
        <end position="99"/>
    </location>
</feature>
<dbReference type="SUPFAM" id="SSF56563">
    <property type="entry name" value="Major capsid protein gp5"/>
    <property type="match status" value="1"/>
</dbReference>
<reference evidence="4 5" key="1">
    <citation type="journal article" date="2014" name="Int. J. Syst. Evol. Microbiol.">
        <title>Complete genome sequence of Corynebacterium casei LMG S-19264T (=DSM 44701T), isolated from a smear-ripened cheese.</title>
        <authorList>
            <consortium name="US DOE Joint Genome Institute (JGI-PGF)"/>
            <person name="Walter F."/>
            <person name="Albersmeier A."/>
            <person name="Kalinowski J."/>
            <person name="Ruckert C."/>
        </authorList>
    </citation>
    <scope>NUCLEOTIDE SEQUENCE [LARGE SCALE GENOMIC DNA]</scope>
    <source>
        <strain evidence="4 5">CGMCC 1.15896</strain>
    </source>
</reference>
<evidence type="ECO:0000313" key="4">
    <source>
        <dbReference type="EMBL" id="GGA47289.1"/>
    </source>
</evidence>
<evidence type="ECO:0000313" key="5">
    <source>
        <dbReference type="Proteomes" id="UP000596977"/>
    </source>
</evidence>
<sequence>MTTANQLTAIAEAVETIKGEYNSRLRELEMRAAREPDNDNRVPVSKSLGSQVAASQDIKDLTSSFRGKAVVRLTGERADITSAPATVGNNTSGTTSLVQSDRRPGIVTPPERKFTVRDLLRQTTTTSSLIEWPEETDFTNEAAPVEENPDDPKPQSDLEFEMRSAPVRTLAHIFKGSRQILDDAPALISYIDRRGTYGLKLVEENQLLNGNGVGQNVLGIVPQASAYDTSRTGTGDDELSILNHAIAQSEESDYDPDGIVLSVRDWRRLLDVRGTDGHFLSNGAFGTTARRVWNLPVVPSRALAPGQFLVGSFEMAAEIFDRQEVEFMLSTENEDDFVRNRWTGRIEERLALAVYHPRSFIIGDFEPAAS</sequence>
<dbReference type="InterPro" id="IPR024455">
    <property type="entry name" value="Phage_capsid"/>
</dbReference>
<feature type="region of interest" description="Disordered" evidence="2">
    <location>
        <begin position="83"/>
        <end position="109"/>
    </location>
</feature>
<gene>
    <name evidence="4" type="ORF">GCM10011499_16350</name>
</gene>